<gene>
    <name evidence="1" type="ORF">F8M41_005553</name>
</gene>
<accession>A0A8H3XAY5</accession>
<dbReference type="OrthoDB" id="2445419at2759"/>
<dbReference type="AlphaFoldDB" id="A0A8H3XAY5"/>
<evidence type="ECO:0000313" key="2">
    <source>
        <dbReference type="Proteomes" id="UP000439903"/>
    </source>
</evidence>
<reference evidence="1 2" key="1">
    <citation type="journal article" date="2019" name="Environ. Microbiol.">
        <title>At the nexus of three kingdoms: the genome of the mycorrhizal fungus Gigaspora margarita provides insights into plant, endobacterial and fungal interactions.</title>
        <authorList>
            <person name="Venice F."/>
            <person name="Ghignone S."/>
            <person name="Salvioli di Fossalunga A."/>
            <person name="Amselem J."/>
            <person name="Novero M."/>
            <person name="Xianan X."/>
            <person name="Sedzielewska Toro K."/>
            <person name="Morin E."/>
            <person name="Lipzen A."/>
            <person name="Grigoriev I.V."/>
            <person name="Henrissat B."/>
            <person name="Martin F.M."/>
            <person name="Bonfante P."/>
        </authorList>
    </citation>
    <scope>NUCLEOTIDE SEQUENCE [LARGE SCALE GENOMIC DNA]</scope>
    <source>
        <strain evidence="1 2">BEG34</strain>
    </source>
</reference>
<proteinExistence type="predicted"/>
<protein>
    <submittedName>
        <fullName evidence="1">Uncharacterized protein</fullName>
    </submittedName>
</protein>
<name>A0A8H3XAY5_GIGMA</name>
<dbReference type="EMBL" id="WTPW01001525">
    <property type="protein sequence ID" value="KAF0430272.1"/>
    <property type="molecule type" value="Genomic_DNA"/>
</dbReference>
<keyword evidence="2" id="KW-1185">Reference proteome</keyword>
<evidence type="ECO:0000313" key="1">
    <source>
        <dbReference type="EMBL" id="KAF0430272.1"/>
    </source>
</evidence>
<comment type="caution">
    <text evidence="1">The sequence shown here is derived from an EMBL/GenBank/DDBJ whole genome shotgun (WGS) entry which is preliminary data.</text>
</comment>
<dbReference type="Proteomes" id="UP000439903">
    <property type="component" value="Unassembled WGS sequence"/>
</dbReference>
<sequence>MAQQSKNTPPLIPSKNIEQLHYSYESDNLFDGPPVPPKTDKLCSARIDRLESIMGKVADTMSSVADSVGQLTNQLGRMSLNDQS</sequence>
<organism evidence="1 2">
    <name type="scientific">Gigaspora margarita</name>
    <dbReference type="NCBI Taxonomy" id="4874"/>
    <lineage>
        <taxon>Eukaryota</taxon>
        <taxon>Fungi</taxon>
        <taxon>Fungi incertae sedis</taxon>
        <taxon>Mucoromycota</taxon>
        <taxon>Glomeromycotina</taxon>
        <taxon>Glomeromycetes</taxon>
        <taxon>Diversisporales</taxon>
        <taxon>Gigasporaceae</taxon>
        <taxon>Gigaspora</taxon>
    </lineage>
</organism>